<gene>
    <name evidence="2" type="ORF">ACFQ2I_23175</name>
</gene>
<dbReference type="EMBL" id="JBHTJZ010000072">
    <property type="protein sequence ID" value="MFD0962247.1"/>
    <property type="molecule type" value="Genomic_DNA"/>
</dbReference>
<feature type="domain" description="Amidohydrolase 3" evidence="1">
    <location>
        <begin position="55"/>
        <end position="171"/>
    </location>
</feature>
<dbReference type="InterPro" id="IPR052349">
    <property type="entry name" value="Metallo-hydrolase_Enzymes"/>
</dbReference>
<name>A0ABW3HXG3_9BACL</name>
<dbReference type="PANTHER" id="PTHR32027:SF9">
    <property type="entry name" value="BLL3847 PROTEIN"/>
    <property type="match status" value="1"/>
</dbReference>
<dbReference type="Pfam" id="PF07969">
    <property type="entry name" value="Amidohydro_3"/>
    <property type="match status" value="1"/>
</dbReference>
<dbReference type="Gene3D" id="2.30.40.10">
    <property type="entry name" value="Urease, subunit C, domain 1"/>
    <property type="match status" value="1"/>
</dbReference>
<dbReference type="SUPFAM" id="SSF51338">
    <property type="entry name" value="Composite domain of metallo-dependent hydrolases"/>
    <property type="match status" value="1"/>
</dbReference>
<reference evidence="3" key="1">
    <citation type="journal article" date="2019" name="Int. J. Syst. Evol. Microbiol.">
        <title>The Global Catalogue of Microorganisms (GCM) 10K type strain sequencing project: providing services to taxonomists for standard genome sequencing and annotation.</title>
        <authorList>
            <consortium name="The Broad Institute Genomics Platform"/>
            <consortium name="The Broad Institute Genome Sequencing Center for Infectious Disease"/>
            <person name="Wu L."/>
            <person name="Ma J."/>
        </authorList>
    </citation>
    <scope>NUCLEOTIDE SEQUENCE [LARGE SCALE GENOMIC DNA]</scope>
    <source>
        <strain evidence="3">CCUG 59129</strain>
    </source>
</reference>
<proteinExistence type="predicted"/>
<dbReference type="InterPro" id="IPR011059">
    <property type="entry name" value="Metal-dep_hydrolase_composite"/>
</dbReference>
<dbReference type="RefSeq" id="WP_377568670.1">
    <property type="nucleotide sequence ID" value="NZ_JBHTJZ010000072.1"/>
</dbReference>
<evidence type="ECO:0000313" key="2">
    <source>
        <dbReference type="EMBL" id="MFD0962247.1"/>
    </source>
</evidence>
<dbReference type="Gene3D" id="3.20.20.140">
    <property type="entry name" value="Metal-dependent hydrolases"/>
    <property type="match status" value="1"/>
</dbReference>
<keyword evidence="3" id="KW-1185">Reference proteome</keyword>
<evidence type="ECO:0000313" key="3">
    <source>
        <dbReference type="Proteomes" id="UP001596989"/>
    </source>
</evidence>
<dbReference type="Proteomes" id="UP001596989">
    <property type="component" value="Unassembled WGS sequence"/>
</dbReference>
<dbReference type="SUPFAM" id="SSF51556">
    <property type="entry name" value="Metallo-dependent hydrolases"/>
    <property type="match status" value="1"/>
</dbReference>
<protein>
    <submittedName>
        <fullName evidence="2">Amidohydrolase family protein</fullName>
    </submittedName>
</protein>
<comment type="caution">
    <text evidence="2">The sequence shown here is derived from an EMBL/GenBank/DDBJ whole genome shotgun (WGS) entry which is preliminary data.</text>
</comment>
<dbReference type="InterPro" id="IPR013108">
    <property type="entry name" value="Amidohydro_3"/>
</dbReference>
<organism evidence="2 3">
    <name type="scientific">Paenibacillus chungangensis</name>
    <dbReference type="NCBI Taxonomy" id="696535"/>
    <lineage>
        <taxon>Bacteria</taxon>
        <taxon>Bacillati</taxon>
        <taxon>Bacillota</taxon>
        <taxon>Bacilli</taxon>
        <taxon>Bacillales</taxon>
        <taxon>Paenibacillaceae</taxon>
        <taxon>Paenibacillus</taxon>
    </lineage>
</organism>
<evidence type="ECO:0000259" key="1">
    <source>
        <dbReference type="Pfam" id="PF07969"/>
    </source>
</evidence>
<sequence>MSLSCWLTNVCTESGFRRENNIVTGTETERCHILIEDGKFAKMVTGAPPQTDDVQVQDVRGLLMLPSFKEMHIHIDKTYYGGPWKAVREVPGVLGRIAEEQELLPKLLPTAQERAEMMLDLLIGFGSTHIRTHCNVDPVIGLKNLEATMRALETFSGTISHEVVAFPQHGLLRSKSVGLIRQAMR</sequence>
<accession>A0ABW3HXG3</accession>
<dbReference type="InterPro" id="IPR032466">
    <property type="entry name" value="Metal_Hydrolase"/>
</dbReference>
<dbReference type="PANTHER" id="PTHR32027">
    <property type="entry name" value="CYTOSINE DEAMINASE"/>
    <property type="match status" value="1"/>
</dbReference>